<organism evidence="2 3">
    <name type="scientific">Nocardiopsis rhodophaea</name>
    <dbReference type="NCBI Taxonomy" id="280238"/>
    <lineage>
        <taxon>Bacteria</taxon>
        <taxon>Bacillati</taxon>
        <taxon>Actinomycetota</taxon>
        <taxon>Actinomycetes</taxon>
        <taxon>Streptosporangiales</taxon>
        <taxon>Nocardiopsidaceae</taxon>
        <taxon>Nocardiopsis</taxon>
    </lineage>
</organism>
<reference evidence="2 3" key="1">
    <citation type="journal article" date="2019" name="Int. J. Syst. Evol. Microbiol.">
        <title>The Global Catalogue of Microorganisms (GCM) 10K type strain sequencing project: providing services to taxonomists for standard genome sequencing and annotation.</title>
        <authorList>
            <consortium name="The Broad Institute Genomics Platform"/>
            <consortium name="The Broad Institute Genome Sequencing Center for Infectious Disease"/>
            <person name="Wu L."/>
            <person name="Ma J."/>
        </authorList>
    </citation>
    <scope>NUCLEOTIDE SEQUENCE [LARGE SCALE GENOMIC DNA]</scope>
    <source>
        <strain evidence="2 3">JCM 15313</strain>
    </source>
</reference>
<protein>
    <recommendedName>
        <fullName evidence="4">Transposase</fullName>
    </recommendedName>
</protein>
<dbReference type="Proteomes" id="UP001501585">
    <property type="component" value="Unassembled WGS sequence"/>
</dbReference>
<sequence length="42" mass="4688">MLREVRAEILSHDNGTRHQSRARIAATLPTEDNAAGSTKRRT</sequence>
<gene>
    <name evidence="2" type="ORF">GCM10009799_52070</name>
</gene>
<accession>A0ABN2TR85</accession>
<feature type="region of interest" description="Disordered" evidence="1">
    <location>
        <begin position="10"/>
        <end position="42"/>
    </location>
</feature>
<comment type="caution">
    <text evidence="2">The sequence shown here is derived from an EMBL/GenBank/DDBJ whole genome shotgun (WGS) entry which is preliminary data.</text>
</comment>
<name>A0ABN2TR85_9ACTN</name>
<evidence type="ECO:0000313" key="3">
    <source>
        <dbReference type="Proteomes" id="UP001501585"/>
    </source>
</evidence>
<evidence type="ECO:0000256" key="1">
    <source>
        <dbReference type="SAM" id="MobiDB-lite"/>
    </source>
</evidence>
<proteinExistence type="predicted"/>
<keyword evidence="3" id="KW-1185">Reference proteome</keyword>
<dbReference type="EMBL" id="BAAAPC010000040">
    <property type="protein sequence ID" value="GAA2017708.1"/>
    <property type="molecule type" value="Genomic_DNA"/>
</dbReference>
<evidence type="ECO:0000313" key="2">
    <source>
        <dbReference type="EMBL" id="GAA2017708.1"/>
    </source>
</evidence>
<dbReference type="RefSeq" id="WP_344101494.1">
    <property type="nucleotide sequence ID" value="NZ_BAAAPC010000040.1"/>
</dbReference>
<evidence type="ECO:0008006" key="4">
    <source>
        <dbReference type="Google" id="ProtNLM"/>
    </source>
</evidence>